<name>A0A4C1XX30_EUMVA</name>
<accession>A0A4C1XX30</accession>
<dbReference type="EMBL" id="BGZK01001002">
    <property type="protein sequence ID" value="GBP68128.1"/>
    <property type="molecule type" value="Genomic_DNA"/>
</dbReference>
<evidence type="ECO:0000256" key="1">
    <source>
        <dbReference type="SAM" id="MobiDB-lite"/>
    </source>
</evidence>
<feature type="region of interest" description="Disordered" evidence="1">
    <location>
        <begin position="56"/>
        <end position="143"/>
    </location>
</feature>
<sequence length="143" mass="15620">MERFYKSMVIEAKVKTTTQITFEIDVSPKRAFWTHQRPLRGSKNVDHVIYSSRLEINRNRGRPVPPPPVKVQSGSRRAPGISERGRPPIGAAGAGAVGARCDVSRLARGRQAMGRRAAPEKAPPATAPRATRLTSSEREGGQP</sequence>
<dbReference type="AlphaFoldDB" id="A0A4C1XX30"/>
<proteinExistence type="predicted"/>
<reference evidence="2 3" key="1">
    <citation type="journal article" date="2019" name="Commun. Biol.">
        <title>The bagworm genome reveals a unique fibroin gene that provides high tensile strength.</title>
        <authorList>
            <person name="Kono N."/>
            <person name="Nakamura H."/>
            <person name="Ohtoshi R."/>
            <person name="Tomita M."/>
            <person name="Numata K."/>
            <person name="Arakawa K."/>
        </authorList>
    </citation>
    <scope>NUCLEOTIDE SEQUENCE [LARGE SCALE GENOMIC DNA]</scope>
</reference>
<protein>
    <submittedName>
        <fullName evidence="2">Uncharacterized protein</fullName>
    </submittedName>
</protein>
<keyword evidence="3" id="KW-1185">Reference proteome</keyword>
<comment type="caution">
    <text evidence="2">The sequence shown here is derived from an EMBL/GenBank/DDBJ whole genome shotgun (WGS) entry which is preliminary data.</text>
</comment>
<evidence type="ECO:0000313" key="2">
    <source>
        <dbReference type="EMBL" id="GBP68128.1"/>
    </source>
</evidence>
<gene>
    <name evidence="2" type="ORF">EVAR_46291_1</name>
</gene>
<organism evidence="2 3">
    <name type="scientific">Eumeta variegata</name>
    <name type="common">Bagworm moth</name>
    <name type="synonym">Eumeta japonica</name>
    <dbReference type="NCBI Taxonomy" id="151549"/>
    <lineage>
        <taxon>Eukaryota</taxon>
        <taxon>Metazoa</taxon>
        <taxon>Ecdysozoa</taxon>
        <taxon>Arthropoda</taxon>
        <taxon>Hexapoda</taxon>
        <taxon>Insecta</taxon>
        <taxon>Pterygota</taxon>
        <taxon>Neoptera</taxon>
        <taxon>Endopterygota</taxon>
        <taxon>Lepidoptera</taxon>
        <taxon>Glossata</taxon>
        <taxon>Ditrysia</taxon>
        <taxon>Tineoidea</taxon>
        <taxon>Psychidae</taxon>
        <taxon>Oiketicinae</taxon>
        <taxon>Eumeta</taxon>
    </lineage>
</organism>
<dbReference type="Proteomes" id="UP000299102">
    <property type="component" value="Unassembled WGS sequence"/>
</dbReference>
<evidence type="ECO:0000313" key="3">
    <source>
        <dbReference type="Proteomes" id="UP000299102"/>
    </source>
</evidence>